<dbReference type="PANTHER" id="PTHR43818:SF9">
    <property type="entry name" value="HYPOTHETICAL OXIDOREDUCTASE"/>
    <property type="match status" value="1"/>
</dbReference>
<feature type="domain" description="Gfo/Idh/MocA-like oxidoreductase N-terminal" evidence="2">
    <location>
        <begin position="51"/>
        <end position="174"/>
    </location>
</feature>
<proteinExistence type="predicted"/>
<dbReference type="Gene3D" id="3.40.50.720">
    <property type="entry name" value="NAD(P)-binding Rossmann-like Domain"/>
    <property type="match status" value="1"/>
</dbReference>
<organism evidence="3 4">
    <name type="scientific">Arenibacter antarcticus</name>
    <dbReference type="NCBI Taxonomy" id="2040469"/>
    <lineage>
        <taxon>Bacteria</taxon>
        <taxon>Pseudomonadati</taxon>
        <taxon>Bacteroidota</taxon>
        <taxon>Flavobacteriia</taxon>
        <taxon>Flavobacteriales</taxon>
        <taxon>Flavobacteriaceae</taxon>
        <taxon>Arenibacter</taxon>
    </lineage>
</organism>
<name>A0ABW5VGN7_9FLAO</name>
<dbReference type="InterPro" id="IPR036291">
    <property type="entry name" value="NAD(P)-bd_dom_sf"/>
</dbReference>
<dbReference type="SUPFAM" id="SSF51735">
    <property type="entry name" value="NAD(P)-binding Rossmann-fold domains"/>
    <property type="match status" value="1"/>
</dbReference>
<dbReference type="EMBL" id="JBHUOK010000030">
    <property type="protein sequence ID" value="MFD2790787.1"/>
    <property type="molecule type" value="Genomic_DNA"/>
</dbReference>
<dbReference type="InterPro" id="IPR000683">
    <property type="entry name" value="Gfo/Idh/MocA-like_OxRdtase_N"/>
</dbReference>
<keyword evidence="4" id="KW-1185">Reference proteome</keyword>
<dbReference type="Pfam" id="PF01408">
    <property type="entry name" value="GFO_IDH_MocA"/>
    <property type="match status" value="1"/>
</dbReference>
<protein>
    <submittedName>
        <fullName evidence="3">Gfo/Idh/MocA family protein</fullName>
    </submittedName>
</protein>
<keyword evidence="1" id="KW-0732">Signal</keyword>
<dbReference type="PANTHER" id="PTHR43818">
    <property type="entry name" value="BCDNA.GH03377"/>
    <property type="match status" value="1"/>
</dbReference>
<reference evidence="4" key="1">
    <citation type="journal article" date="2019" name="Int. J. Syst. Evol. Microbiol.">
        <title>The Global Catalogue of Microorganisms (GCM) 10K type strain sequencing project: providing services to taxonomists for standard genome sequencing and annotation.</title>
        <authorList>
            <consortium name="The Broad Institute Genomics Platform"/>
            <consortium name="The Broad Institute Genome Sequencing Center for Infectious Disease"/>
            <person name="Wu L."/>
            <person name="Ma J."/>
        </authorList>
    </citation>
    <scope>NUCLEOTIDE SEQUENCE [LARGE SCALE GENOMIC DNA]</scope>
    <source>
        <strain evidence="4">KCTC 52924</strain>
    </source>
</reference>
<gene>
    <name evidence="3" type="ORF">ACFS1K_13515</name>
</gene>
<dbReference type="RefSeq" id="WP_251806516.1">
    <property type="nucleotide sequence ID" value="NZ_CP166679.1"/>
</dbReference>
<feature type="chain" id="PRO_5045851872" evidence="1">
    <location>
        <begin position="30"/>
        <end position="339"/>
    </location>
</feature>
<evidence type="ECO:0000259" key="2">
    <source>
        <dbReference type="Pfam" id="PF01408"/>
    </source>
</evidence>
<evidence type="ECO:0000313" key="4">
    <source>
        <dbReference type="Proteomes" id="UP001597532"/>
    </source>
</evidence>
<dbReference type="Proteomes" id="UP001597532">
    <property type="component" value="Unassembled WGS sequence"/>
</dbReference>
<sequence length="339" mass="36574">MKKNKNIGRRSFVQMTGLASLGVASYSFAPIPINSFVSPKDLEIAPLKGKRVGIIGLDTSHSEVFTRMINSGEVSGGYKVVAAYPHGSADIPEALKMKPGITKAVMAMGVEIVDSIETLLEKVDVVLLETIDGRPHYEQALPVLKSGKPMFIDKPLAADLADAEKIYAASRKYKSPIFSSSALRYDQKVQEVVNGAIGKVTGADVYTPAVIEPHHMDLAWYGIHGVEMLFTVMGPGCKEVSRVYREGTDLVTGVWDDGRIGTVRGIRAGASNIAGTAFGEKGISPLGPFSSYVPLVESIITFFNSGIPPVSELETLEIFKFMHAADLSRKRNGKTIKLT</sequence>
<comment type="caution">
    <text evidence="3">The sequence shown here is derived from an EMBL/GenBank/DDBJ whole genome shotgun (WGS) entry which is preliminary data.</text>
</comment>
<evidence type="ECO:0000313" key="3">
    <source>
        <dbReference type="EMBL" id="MFD2790787.1"/>
    </source>
</evidence>
<dbReference type="InterPro" id="IPR050463">
    <property type="entry name" value="Gfo/Idh/MocA_oxidrdct_glycsds"/>
</dbReference>
<feature type="signal peptide" evidence="1">
    <location>
        <begin position="1"/>
        <end position="29"/>
    </location>
</feature>
<evidence type="ECO:0000256" key="1">
    <source>
        <dbReference type="SAM" id="SignalP"/>
    </source>
</evidence>
<accession>A0ABW5VGN7</accession>